<dbReference type="PROSITE" id="PS50923">
    <property type="entry name" value="SUSHI"/>
    <property type="match status" value="4"/>
</dbReference>
<organism evidence="10 11">
    <name type="scientific">Homarus americanus</name>
    <name type="common">American lobster</name>
    <dbReference type="NCBI Taxonomy" id="6706"/>
    <lineage>
        <taxon>Eukaryota</taxon>
        <taxon>Metazoa</taxon>
        <taxon>Ecdysozoa</taxon>
        <taxon>Arthropoda</taxon>
        <taxon>Crustacea</taxon>
        <taxon>Multicrustacea</taxon>
        <taxon>Malacostraca</taxon>
        <taxon>Eumalacostraca</taxon>
        <taxon>Eucarida</taxon>
        <taxon>Decapoda</taxon>
        <taxon>Pleocyemata</taxon>
        <taxon>Astacidea</taxon>
        <taxon>Nephropoidea</taxon>
        <taxon>Nephropidae</taxon>
        <taxon>Homarus</taxon>
    </lineage>
</organism>
<feature type="region of interest" description="Disordered" evidence="8">
    <location>
        <begin position="776"/>
        <end position="807"/>
    </location>
</feature>
<evidence type="ECO:0000256" key="1">
    <source>
        <dbReference type="ARBA" id="ARBA00022659"/>
    </source>
</evidence>
<feature type="domain" description="Sushi" evidence="9">
    <location>
        <begin position="522"/>
        <end position="584"/>
    </location>
</feature>
<feature type="non-terminal residue" evidence="10">
    <location>
        <position position="917"/>
    </location>
</feature>
<evidence type="ECO:0000256" key="3">
    <source>
        <dbReference type="ARBA" id="ARBA00022737"/>
    </source>
</evidence>
<accession>A0A8J5MTM0</accession>
<dbReference type="SMART" id="SM00032">
    <property type="entry name" value="CCP"/>
    <property type="match status" value="4"/>
</dbReference>
<gene>
    <name evidence="10" type="primary">Svep1-L2</name>
    <name evidence="10" type="ORF">Hamer_G001983</name>
</gene>
<feature type="domain" description="Sushi" evidence="9">
    <location>
        <begin position="405"/>
        <end position="459"/>
    </location>
</feature>
<comment type="caution">
    <text evidence="7">Lacks conserved residue(s) required for the propagation of feature annotation.</text>
</comment>
<evidence type="ECO:0000256" key="8">
    <source>
        <dbReference type="SAM" id="MobiDB-lite"/>
    </source>
</evidence>
<feature type="disulfide bond" evidence="7">
    <location>
        <begin position="257"/>
        <end position="284"/>
    </location>
</feature>
<feature type="domain" description="Sushi" evidence="9">
    <location>
        <begin position="229"/>
        <end position="286"/>
    </location>
</feature>
<dbReference type="Gene3D" id="2.10.70.10">
    <property type="entry name" value="Complement Module, domain 1"/>
    <property type="match status" value="4"/>
</dbReference>
<evidence type="ECO:0000256" key="4">
    <source>
        <dbReference type="ARBA" id="ARBA00022837"/>
    </source>
</evidence>
<proteinExistence type="predicted"/>
<evidence type="ECO:0000313" key="10">
    <source>
        <dbReference type="EMBL" id="KAG7162952.1"/>
    </source>
</evidence>
<feature type="non-terminal residue" evidence="10">
    <location>
        <position position="1"/>
    </location>
</feature>
<feature type="disulfide bond" evidence="7">
    <location>
        <begin position="430"/>
        <end position="457"/>
    </location>
</feature>
<dbReference type="PANTHER" id="PTHR19325:SF575">
    <property type="entry name" value="LOCOMOTION-RELATED PROTEIN HIKARU GENKI"/>
    <property type="match status" value="1"/>
</dbReference>
<keyword evidence="1 7" id="KW-0768">Sushi</keyword>
<dbReference type="AlphaFoldDB" id="A0A8J5MTM0"/>
<dbReference type="InterPro" id="IPR008979">
    <property type="entry name" value="Galactose-bd-like_sf"/>
</dbReference>
<evidence type="ECO:0000256" key="2">
    <source>
        <dbReference type="ARBA" id="ARBA00022723"/>
    </source>
</evidence>
<feature type="region of interest" description="Disordered" evidence="8">
    <location>
        <begin position="734"/>
        <end position="763"/>
    </location>
</feature>
<feature type="domain" description="Sushi" evidence="9">
    <location>
        <begin position="460"/>
        <end position="521"/>
    </location>
</feature>
<dbReference type="SUPFAM" id="SSF49785">
    <property type="entry name" value="Galactose-binding domain-like"/>
    <property type="match status" value="1"/>
</dbReference>
<evidence type="ECO:0000313" key="11">
    <source>
        <dbReference type="Proteomes" id="UP000747542"/>
    </source>
</evidence>
<keyword evidence="5 7" id="KW-1015">Disulfide bond</keyword>
<dbReference type="InterPro" id="IPR035976">
    <property type="entry name" value="Sushi/SCR/CCP_sf"/>
</dbReference>
<dbReference type="InterPro" id="IPR050350">
    <property type="entry name" value="Compl-Cell_Adhes-Reg"/>
</dbReference>
<dbReference type="InterPro" id="IPR006585">
    <property type="entry name" value="FTP1"/>
</dbReference>
<comment type="caution">
    <text evidence="10">The sequence shown here is derived from an EMBL/GenBank/DDBJ whole genome shotgun (WGS) entry which is preliminary data.</text>
</comment>
<sequence length="917" mass="100342">VNKRPCVVAVGRVGGGGAIATLPFSLTSSLPPTLHLPPYLLPSILPPSHPSSFLPPSYPLLTFLLPFHSPTYLPSTFNPSSSLTSHPPHHHLPPPPPHHPPPSLPSPHHLLTPPLLTSLPTTSHLLTTLTTSLTSLPSLLTSHPPHLLLTSHPPTLPHHLLLTTLLLLTSLPHPSSPPHHLPHHPHHLTTSLFPVTLRPVALKTTQQNAEIILLSSLAALLTNYHYRSLVCTGRPVNGTVSTSGRFYFPRERVAYKCLEGFVLFGAEERTCQKNGTWSDQVPLCDFNLARGKRTLQSATLWSYAPEMAVDGNPDTCSFTPRGPQPRWWQVHLGHKFNVISVGVTISPGSVQEFTIYGVFQTHKALFHCNDGLGHPGQFVYIRDDREEQEYFGLCEVEVFAFRERIPCGEPEVPVEGEVVRQGETKASYTCRSGFRLEGDPVLTCSSKGKWEGQTPRCKESQCPAPEHVSHGFIEVANFHGVYGYGTVATYTCSPGYVLYGNSTRTCDHTGHWTNESPTCQAVTCGSPPVFPHARHTLINGSTNWNGIAVYTCSDGYRLHRDTGDTVTTCMDIGAWRFINVTCVPIEVPSAAITSVRRGEGRALTYDLTQTPPTEPQGTQSLVVALAVVAGLLTAAMLVVGTLLARRHLISGPGSLRSLVRSTPTKDATLYGVMVGPRHHDASATVSSSSVAGGNDTPMGVNVSPVEPGIRSSMYQQNILANLPSRPDDHVTSITESEFDDDPNYAHINGQEPPYERVRTRSEHSYETLRKKSLISEFDSESGSGRELGDKDSVGYESVKESKGKEAGYEVVKEKDHDYETLKEKDPGYETVEDGPDHGYETVRETNTHHGYETLKPKPPPPRTGIESPIPTDSEENVPDILQNLASETSTPVVPPEILALYAHCNIVRKIMLIYHSE</sequence>
<evidence type="ECO:0000256" key="5">
    <source>
        <dbReference type="ARBA" id="ARBA00023157"/>
    </source>
</evidence>
<dbReference type="PANTHER" id="PTHR19325">
    <property type="entry name" value="COMPLEMENT COMPONENT-RELATED SUSHI DOMAIN-CONTAINING"/>
    <property type="match status" value="1"/>
</dbReference>
<evidence type="ECO:0000256" key="7">
    <source>
        <dbReference type="PROSITE-ProRule" id="PRU00302"/>
    </source>
</evidence>
<keyword evidence="2" id="KW-0479">Metal-binding</keyword>
<dbReference type="Pfam" id="PF00084">
    <property type="entry name" value="Sushi"/>
    <property type="match status" value="3"/>
</dbReference>
<protein>
    <submittedName>
        <fullName evidence="10">Sushi, von Willebrand factor type A, EGF and pentraxin domain-containing protein 1-like 2</fullName>
    </submittedName>
</protein>
<feature type="region of interest" description="Disordered" evidence="8">
    <location>
        <begin position="845"/>
        <end position="876"/>
    </location>
</feature>
<feature type="compositionally biased region" description="Basic and acidic residues" evidence="8">
    <location>
        <begin position="845"/>
        <end position="855"/>
    </location>
</feature>
<dbReference type="SMART" id="SM00607">
    <property type="entry name" value="FTP"/>
    <property type="match status" value="1"/>
</dbReference>
<dbReference type="Gene3D" id="2.60.120.260">
    <property type="entry name" value="Galactose-binding domain-like"/>
    <property type="match status" value="1"/>
</dbReference>
<dbReference type="Proteomes" id="UP000747542">
    <property type="component" value="Unassembled WGS sequence"/>
</dbReference>
<keyword evidence="4" id="KW-0106">Calcium</keyword>
<evidence type="ECO:0000259" key="9">
    <source>
        <dbReference type="PROSITE" id="PS50923"/>
    </source>
</evidence>
<dbReference type="GO" id="GO:0046872">
    <property type="term" value="F:metal ion binding"/>
    <property type="evidence" value="ECO:0007669"/>
    <property type="project" value="UniProtKB-KW"/>
</dbReference>
<dbReference type="SUPFAM" id="SSF57535">
    <property type="entry name" value="Complement control module/SCR domain"/>
    <property type="match status" value="4"/>
</dbReference>
<dbReference type="EMBL" id="JAHLQT010026502">
    <property type="protein sequence ID" value="KAG7162952.1"/>
    <property type="molecule type" value="Genomic_DNA"/>
</dbReference>
<feature type="disulfide bond" evidence="7">
    <location>
        <begin position="492"/>
        <end position="519"/>
    </location>
</feature>
<feature type="compositionally biased region" description="Pro residues" evidence="8">
    <location>
        <begin position="93"/>
        <end position="105"/>
    </location>
</feature>
<keyword evidence="3" id="KW-0677">Repeat</keyword>
<feature type="region of interest" description="Disordered" evidence="8">
    <location>
        <begin position="78"/>
        <end position="113"/>
    </location>
</feature>
<keyword evidence="6" id="KW-0325">Glycoprotein</keyword>
<feature type="compositionally biased region" description="Basic and acidic residues" evidence="8">
    <location>
        <begin position="753"/>
        <end position="763"/>
    </location>
</feature>
<evidence type="ECO:0000256" key="6">
    <source>
        <dbReference type="ARBA" id="ARBA00023180"/>
    </source>
</evidence>
<dbReference type="CDD" id="cd00033">
    <property type="entry name" value="CCP"/>
    <property type="match status" value="4"/>
</dbReference>
<keyword evidence="11" id="KW-1185">Reference proteome</keyword>
<dbReference type="InterPro" id="IPR000436">
    <property type="entry name" value="Sushi_SCR_CCP_dom"/>
</dbReference>
<feature type="compositionally biased region" description="Basic and acidic residues" evidence="8">
    <location>
        <begin position="786"/>
        <end position="807"/>
    </location>
</feature>
<reference evidence="10" key="1">
    <citation type="journal article" date="2021" name="Sci. Adv.">
        <title>The American lobster genome reveals insights on longevity, neural, and immune adaptations.</title>
        <authorList>
            <person name="Polinski J.M."/>
            <person name="Zimin A.V."/>
            <person name="Clark K.F."/>
            <person name="Kohn A.B."/>
            <person name="Sadowski N."/>
            <person name="Timp W."/>
            <person name="Ptitsyn A."/>
            <person name="Khanna P."/>
            <person name="Romanova D.Y."/>
            <person name="Williams P."/>
            <person name="Greenwood S.J."/>
            <person name="Moroz L.L."/>
            <person name="Walt D.R."/>
            <person name="Bodnar A.G."/>
        </authorList>
    </citation>
    <scope>NUCLEOTIDE SEQUENCE</scope>
    <source>
        <strain evidence="10">GMGI-L3</strain>
    </source>
</reference>
<name>A0A8J5MTM0_HOMAM</name>